<protein>
    <submittedName>
        <fullName evidence="1">L-rhamnose mutarotase</fullName>
    </submittedName>
</protein>
<proteinExistence type="predicted"/>
<dbReference type="Proteomes" id="UP001247805">
    <property type="component" value="Unassembled WGS sequence"/>
</dbReference>
<sequence length="119" mass="14462">MTKINRYCLALDLQDDPKLISEYIEYHKPEHAWPQITTNMKELGILDMEIYHLGDRLVMIMETTDEFDPNEPPRTEQGRKESEEWEELMWKYQKPLKWAKNGEKWVRMEKIYDLKEALD</sequence>
<dbReference type="InterPro" id="IPR008000">
    <property type="entry name" value="Rham/fucose_mutarotase"/>
</dbReference>
<dbReference type="Gene3D" id="3.30.70.100">
    <property type="match status" value="1"/>
</dbReference>
<dbReference type="RefSeq" id="WP_316026684.1">
    <property type="nucleotide sequence ID" value="NZ_JAWDIO010000002.1"/>
</dbReference>
<comment type="caution">
    <text evidence="1">The sequence shown here is derived from an EMBL/GenBank/DDBJ whole genome shotgun (WGS) entry which is preliminary data.</text>
</comment>
<accession>A0ABU3SYQ5</accession>
<dbReference type="PANTHER" id="PTHR43239:SF1">
    <property type="entry name" value="UPF0734 PROTEIN DDB_G0273871_DDB_G0273177"/>
    <property type="match status" value="1"/>
</dbReference>
<dbReference type="SUPFAM" id="SSF54909">
    <property type="entry name" value="Dimeric alpha+beta barrel"/>
    <property type="match status" value="1"/>
</dbReference>
<name>A0ABU3SYQ5_9ALTE</name>
<evidence type="ECO:0000313" key="2">
    <source>
        <dbReference type="Proteomes" id="UP001247805"/>
    </source>
</evidence>
<dbReference type="PANTHER" id="PTHR43239">
    <property type="entry name" value="UPF0734 PROTEIN DDB_G0273871/DDB_G0273177"/>
    <property type="match status" value="1"/>
</dbReference>
<dbReference type="EMBL" id="JAWDIO010000002">
    <property type="protein sequence ID" value="MDU0355130.1"/>
    <property type="molecule type" value="Genomic_DNA"/>
</dbReference>
<evidence type="ECO:0000313" key="1">
    <source>
        <dbReference type="EMBL" id="MDU0355130.1"/>
    </source>
</evidence>
<dbReference type="InterPro" id="IPR011008">
    <property type="entry name" value="Dimeric_a/b-barrel"/>
</dbReference>
<reference evidence="1 2" key="1">
    <citation type="submission" date="2023-10" db="EMBL/GenBank/DDBJ databases">
        <title>Glaciecola aquimarina strain GGW-M5 nov., isolated from a coastal seawater.</title>
        <authorList>
            <person name="Bayburt H."/>
            <person name="Kim J.M."/>
            <person name="Choi B.J."/>
            <person name="Jeon C.O."/>
        </authorList>
    </citation>
    <scope>NUCLEOTIDE SEQUENCE [LARGE SCALE GENOMIC DNA]</scope>
    <source>
        <strain evidence="1 2">KCTC 32108</strain>
    </source>
</reference>
<gene>
    <name evidence="1" type="ORF">RS130_15570</name>
</gene>
<dbReference type="Pfam" id="PF05336">
    <property type="entry name" value="rhaM"/>
    <property type="match status" value="1"/>
</dbReference>
<organism evidence="1 2">
    <name type="scientific">Paraglaciecola aquimarina</name>
    <dbReference type="NCBI Taxonomy" id="1235557"/>
    <lineage>
        <taxon>Bacteria</taxon>
        <taxon>Pseudomonadati</taxon>
        <taxon>Pseudomonadota</taxon>
        <taxon>Gammaproteobacteria</taxon>
        <taxon>Alteromonadales</taxon>
        <taxon>Alteromonadaceae</taxon>
        <taxon>Paraglaciecola</taxon>
    </lineage>
</organism>
<dbReference type="InterPro" id="IPR052996">
    <property type="entry name" value="Carb_Metab_Mutarotase"/>
</dbReference>
<keyword evidence="2" id="KW-1185">Reference proteome</keyword>